<evidence type="ECO:0000313" key="2">
    <source>
        <dbReference type="EMBL" id="CAH4028958.1"/>
    </source>
</evidence>
<gene>
    <name evidence="2" type="ORF">PIBRA_LOCUS5749</name>
</gene>
<dbReference type="Proteomes" id="UP001152562">
    <property type="component" value="Unassembled WGS sequence"/>
</dbReference>
<keyword evidence="3" id="KW-1185">Reference proteome</keyword>
<evidence type="ECO:0000313" key="3">
    <source>
        <dbReference type="Proteomes" id="UP001152562"/>
    </source>
</evidence>
<name>A0A9P0THN6_PIEBR</name>
<accession>A0A9P0THN6</accession>
<organism evidence="2 3">
    <name type="scientific">Pieris brassicae</name>
    <name type="common">White butterfly</name>
    <name type="synonym">Large white butterfly</name>
    <dbReference type="NCBI Taxonomy" id="7116"/>
    <lineage>
        <taxon>Eukaryota</taxon>
        <taxon>Metazoa</taxon>
        <taxon>Ecdysozoa</taxon>
        <taxon>Arthropoda</taxon>
        <taxon>Hexapoda</taxon>
        <taxon>Insecta</taxon>
        <taxon>Pterygota</taxon>
        <taxon>Neoptera</taxon>
        <taxon>Endopterygota</taxon>
        <taxon>Lepidoptera</taxon>
        <taxon>Glossata</taxon>
        <taxon>Ditrysia</taxon>
        <taxon>Papilionoidea</taxon>
        <taxon>Pieridae</taxon>
        <taxon>Pierinae</taxon>
        <taxon>Pieris</taxon>
    </lineage>
</organism>
<dbReference type="AlphaFoldDB" id="A0A9P0THN6"/>
<sequence>MYRPGSAFGSQLCNSRFPISSCGNVNNKTRRETRHTAADSGSEKTRAKSEYLRRCGAGRGRFALPWCEIRPRARSQWRQLTVHRLASAARLHAPTRCGLVTPPYFQLC</sequence>
<reference evidence="2" key="1">
    <citation type="submission" date="2022-05" db="EMBL/GenBank/DDBJ databases">
        <authorList>
            <person name="Okamura Y."/>
        </authorList>
    </citation>
    <scope>NUCLEOTIDE SEQUENCE</scope>
</reference>
<comment type="caution">
    <text evidence="2">The sequence shown here is derived from an EMBL/GenBank/DDBJ whole genome shotgun (WGS) entry which is preliminary data.</text>
</comment>
<evidence type="ECO:0000256" key="1">
    <source>
        <dbReference type="SAM" id="MobiDB-lite"/>
    </source>
</evidence>
<feature type="region of interest" description="Disordered" evidence="1">
    <location>
        <begin position="20"/>
        <end position="46"/>
    </location>
</feature>
<protein>
    <submittedName>
        <fullName evidence="2">Uncharacterized protein</fullName>
    </submittedName>
</protein>
<feature type="compositionally biased region" description="Basic and acidic residues" evidence="1">
    <location>
        <begin position="34"/>
        <end position="46"/>
    </location>
</feature>
<dbReference type="EMBL" id="CALOZG010000005">
    <property type="protein sequence ID" value="CAH4028958.1"/>
    <property type="molecule type" value="Genomic_DNA"/>
</dbReference>
<proteinExistence type="predicted"/>